<evidence type="ECO:0000256" key="9">
    <source>
        <dbReference type="ARBA" id="ARBA00023014"/>
    </source>
</evidence>
<dbReference type="PROSITE" id="PS50902">
    <property type="entry name" value="FLAVODOXIN_LIKE"/>
    <property type="match status" value="1"/>
</dbReference>
<dbReference type="InterPro" id="IPR006066">
    <property type="entry name" value="NO2/SO3_Rdtase_FeS/sirohaem_BS"/>
</dbReference>
<evidence type="ECO:0000313" key="12">
    <source>
        <dbReference type="Proteomes" id="UP000799118"/>
    </source>
</evidence>
<evidence type="ECO:0000256" key="6">
    <source>
        <dbReference type="ARBA" id="ARBA00022723"/>
    </source>
</evidence>
<dbReference type="Gene3D" id="3.40.50.970">
    <property type="match status" value="1"/>
</dbReference>
<keyword evidence="6" id="KW-0479">Metal-binding</keyword>
<dbReference type="Gene3D" id="3.40.50.360">
    <property type="match status" value="1"/>
</dbReference>
<sequence>MSNSVIARIAQLVSQTVITTFPQISGNHASNLMFLSSGEDPVAAIRRAFNSESGLVSLTASDCAGSLPKLLLPHAGDLSSLPIVIHIEVRNDFSSVSLLHSAFPFFLLSVTPLEAHDNSIIASYLATSLGLAVIHAYSRNEDATSGTGMEIPKQSIVNFVHKEMGKDLSSFSDIDGRWRAYEVASSSLSSLTSRTLHPLASHSSGQDSEINIVVFVVGHHCMPEISTAGVRLIYPKIITPLPSLSILEVIPPSTSHVFVLEQLQDCNAASCPLYAVVILGSSTSSITDSDIEALLSSVNANSPAHRVQLGSFTSSNPITPPLIPKHESCYLEMLKRLFGTRFELSNSPSMTASHGRLATNPEFALGRVRGQFEEREKLIKHVAGIMHNSSTGKELHSLLSKWYRTRDDVTSHTGEEVAQTLEHSLHCASIEPLLAMKHHFCLRSRWIVVSSTWSHDLGSSGLHHILSSGLPVNLLVLHTTPYTLRRTIGPRQHDIGLYAMNYGSAYVASVAIYSSYAHTMRVFVEADRFKGPSVVLGYLPYQSENTSAVDILKETKLAVDSGYWPLYRWDPSKDVEGEDVFSLDSPSVKNDLAQFLDRQNHLSQLVRSKPALAPEIVGSLGQTLKEARQAKARETYNKLVSTIDAPPMRILYASDGGGAKMLANRLAARGKIRGLEVSASTLDSMSLDSLSEQDGYVVFITSTAGQGEPPLNGRKFFKALNTASLSAGGSLLSKLRYMVFGLGDSRYWPRPEDAQYFNKPSKDLDSKLALLGAKRILPLDLGDAQDPNGHETQYKVWEAQVWKVFGVDSVEVSEKEPETITLEHVKAASNFLRGTIAEGIADRSTGGLAPSDPPLTKYHGIWQQDDRDVREARQAQGVELAYNFMVRARMTGGLCTPEQWLKLDRLAEEYGNGTMKITTRQTLQFHGILKQHLKRSIQEINRALLDTLEVGGDVNSNIVCSSISTMPEIHAQVHDFCMDISERLMPRTTAYHEIWLDKKMVAGHAVKDLEPIYSEWYLPRKFKIAVAVPPTNDVDVFTNDLGYIAIIDDNKILGYNVLVGGGLGITLGNKKTYPRIASIIGFCTPEQAVDVAEKVTLVQRDFGDRLDRKTARVKYTVDRMGLDNFKAEVEKRLGFSLQKPRPFTFNQNLDNYGWAAGANDKHYFTVFIENGRIQDSPNKEMKTGLREIAKVHKGTFRLTTNQHFVVSEVESGDWAAFGLVGLCLLSLAAYLPILIDKLEKICEENGLRNDTIGLIRMTGCPAGCSRPNVADIGFIGKAPGAYVMLLGGGAYGQRLAKVYRENVTEREILAILEPMIKHYALDRRDGERFGEFVIRVGYVPAVTDGQEWM</sequence>
<protein>
    <recommendedName>
        <fullName evidence="10">Flavodoxin-like domain-containing protein</fullName>
    </recommendedName>
</protein>
<name>A0A6A4H6X3_9AGAR</name>
<keyword evidence="4" id="KW-0004">4Fe-4S</keyword>
<dbReference type="GO" id="GO:0020037">
    <property type="term" value="F:heme binding"/>
    <property type="evidence" value="ECO:0007669"/>
    <property type="project" value="InterPro"/>
</dbReference>
<evidence type="ECO:0000256" key="8">
    <source>
        <dbReference type="ARBA" id="ARBA00023004"/>
    </source>
</evidence>
<dbReference type="InterPro" id="IPR036136">
    <property type="entry name" value="Nit/Sulf_reduc_fer-like_dom_sf"/>
</dbReference>
<evidence type="ECO:0000313" key="11">
    <source>
        <dbReference type="EMBL" id="KAE9393470.1"/>
    </source>
</evidence>
<keyword evidence="12" id="KW-1185">Reference proteome</keyword>
<dbReference type="SUPFAM" id="SSF55124">
    <property type="entry name" value="Nitrite/Sulfite reductase N-terminal domain-like"/>
    <property type="match status" value="2"/>
</dbReference>
<dbReference type="NCBIfam" id="NF010029">
    <property type="entry name" value="PRK13504.1"/>
    <property type="match status" value="1"/>
</dbReference>
<dbReference type="InterPro" id="IPR006067">
    <property type="entry name" value="NO2/SO3_Rdtase_4Fe4S_dom"/>
</dbReference>
<reference evidence="11" key="1">
    <citation type="journal article" date="2019" name="Environ. Microbiol.">
        <title>Fungal ecological strategies reflected in gene transcription - a case study of two litter decomposers.</title>
        <authorList>
            <person name="Barbi F."/>
            <person name="Kohler A."/>
            <person name="Barry K."/>
            <person name="Baskaran P."/>
            <person name="Daum C."/>
            <person name="Fauchery L."/>
            <person name="Ihrmark K."/>
            <person name="Kuo A."/>
            <person name="LaButti K."/>
            <person name="Lipzen A."/>
            <person name="Morin E."/>
            <person name="Grigoriev I.V."/>
            <person name="Henrissat B."/>
            <person name="Lindahl B."/>
            <person name="Martin F."/>
        </authorList>
    </citation>
    <scope>NUCLEOTIDE SEQUENCE</scope>
    <source>
        <strain evidence="11">JB14</strain>
    </source>
</reference>
<comment type="cofactor">
    <cofactor evidence="2">
        <name>[4Fe-4S] cluster</name>
        <dbReference type="ChEBI" id="CHEBI:49883"/>
    </cofactor>
</comment>
<dbReference type="InterPro" id="IPR005117">
    <property type="entry name" value="NiRdtase/SiRdtase_haem-b_fer"/>
</dbReference>
<dbReference type="GO" id="GO:0051539">
    <property type="term" value="F:4 iron, 4 sulfur cluster binding"/>
    <property type="evidence" value="ECO:0007669"/>
    <property type="project" value="UniProtKB-KW"/>
</dbReference>
<dbReference type="InterPro" id="IPR045169">
    <property type="entry name" value="NO2/SO3_Rdtase_4Fe4S_prot"/>
</dbReference>
<dbReference type="GO" id="GO:0016002">
    <property type="term" value="F:sulfite reductase activity"/>
    <property type="evidence" value="ECO:0007669"/>
    <property type="project" value="TreeGrafter"/>
</dbReference>
<comment type="similarity">
    <text evidence="3">Belongs to the nitrite and sulfite reductase 4Fe-4S domain family.</text>
</comment>
<comment type="cofactor">
    <cofactor evidence="1">
        <name>siroheme</name>
        <dbReference type="ChEBI" id="CHEBI:60052"/>
    </cofactor>
</comment>
<feature type="domain" description="Flavodoxin-like" evidence="10">
    <location>
        <begin position="648"/>
        <end position="802"/>
    </location>
</feature>
<gene>
    <name evidence="11" type="ORF">BT96DRAFT_978923</name>
</gene>
<dbReference type="Pfam" id="PF00258">
    <property type="entry name" value="Flavodoxin_1"/>
    <property type="match status" value="1"/>
</dbReference>
<dbReference type="PROSITE" id="PS00365">
    <property type="entry name" value="NIR_SIR"/>
    <property type="match status" value="1"/>
</dbReference>
<keyword evidence="9" id="KW-0411">Iron-sulfur</keyword>
<dbReference type="PRINTS" id="PR00369">
    <property type="entry name" value="FLAVODOXIN"/>
</dbReference>
<proteinExistence type="inferred from homology"/>
<dbReference type="EMBL" id="ML769571">
    <property type="protein sequence ID" value="KAE9393470.1"/>
    <property type="molecule type" value="Genomic_DNA"/>
</dbReference>
<evidence type="ECO:0000256" key="7">
    <source>
        <dbReference type="ARBA" id="ARBA00023002"/>
    </source>
</evidence>
<dbReference type="GO" id="GO:0010181">
    <property type="term" value="F:FMN binding"/>
    <property type="evidence" value="ECO:0007669"/>
    <property type="project" value="InterPro"/>
</dbReference>
<dbReference type="SUPFAM" id="SSF52518">
    <property type="entry name" value="Thiamin diphosphate-binding fold (THDP-binding)"/>
    <property type="match status" value="1"/>
</dbReference>
<dbReference type="OrthoDB" id="1688044at2759"/>
<dbReference type="InterPro" id="IPR029039">
    <property type="entry name" value="Flavoprotein-like_sf"/>
</dbReference>
<dbReference type="InterPro" id="IPR029061">
    <property type="entry name" value="THDP-binding"/>
</dbReference>
<keyword evidence="8" id="KW-0408">Iron</keyword>
<dbReference type="GO" id="GO:0046872">
    <property type="term" value="F:metal ion binding"/>
    <property type="evidence" value="ECO:0007669"/>
    <property type="project" value="UniProtKB-KW"/>
</dbReference>
<dbReference type="Pfam" id="PF01077">
    <property type="entry name" value="NIR_SIR"/>
    <property type="match status" value="2"/>
</dbReference>
<dbReference type="GO" id="GO:0050311">
    <property type="term" value="F:sulfite reductase (ferredoxin) activity"/>
    <property type="evidence" value="ECO:0007669"/>
    <property type="project" value="TreeGrafter"/>
</dbReference>
<accession>A0A6A4H6X3</accession>
<evidence type="ECO:0000256" key="3">
    <source>
        <dbReference type="ARBA" id="ARBA00010429"/>
    </source>
</evidence>
<dbReference type="Gene3D" id="3.30.413.10">
    <property type="entry name" value="Sulfite Reductase Hemoprotein, domain 1"/>
    <property type="match status" value="2"/>
</dbReference>
<dbReference type="SUPFAM" id="SSF52218">
    <property type="entry name" value="Flavoproteins"/>
    <property type="match status" value="1"/>
</dbReference>
<evidence type="ECO:0000256" key="1">
    <source>
        <dbReference type="ARBA" id="ARBA00001929"/>
    </source>
</evidence>
<dbReference type="InterPro" id="IPR045854">
    <property type="entry name" value="NO2/SO3_Rdtase_4Fe4S_sf"/>
</dbReference>
<dbReference type="Pfam" id="PF03460">
    <property type="entry name" value="NIR_SIR_ferr"/>
    <property type="match status" value="2"/>
</dbReference>
<dbReference type="Proteomes" id="UP000799118">
    <property type="component" value="Unassembled WGS sequence"/>
</dbReference>
<evidence type="ECO:0000256" key="5">
    <source>
        <dbReference type="ARBA" id="ARBA00022617"/>
    </source>
</evidence>
<dbReference type="GO" id="GO:0009337">
    <property type="term" value="C:sulfite reductase complex (NADPH)"/>
    <property type="evidence" value="ECO:0007669"/>
    <property type="project" value="TreeGrafter"/>
</dbReference>
<evidence type="ECO:0000256" key="2">
    <source>
        <dbReference type="ARBA" id="ARBA00001966"/>
    </source>
</evidence>
<dbReference type="PANTHER" id="PTHR11493:SF47">
    <property type="entry name" value="SULFITE REDUCTASE [NADPH] SUBUNIT BETA"/>
    <property type="match status" value="1"/>
</dbReference>
<evidence type="ECO:0000259" key="10">
    <source>
        <dbReference type="PROSITE" id="PS50902"/>
    </source>
</evidence>
<dbReference type="InterPro" id="IPR008254">
    <property type="entry name" value="Flavodoxin/NO_synth"/>
</dbReference>
<organism evidence="11 12">
    <name type="scientific">Gymnopus androsaceus JB14</name>
    <dbReference type="NCBI Taxonomy" id="1447944"/>
    <lineage>
        <taxon>Eukaryota</taxon>
        <taxon>Fungi</taxon>
        <taxon>Dikarya</taxon>
        <taxon>Basidiomycota</taxon>
        <taxon>Agaricomycotina</taxon>
        <taxon>Agaricomycetes</taxon>
        <taxon>Agaricomycetidae</taxon>
        <taxon>Agaricales</taxon>
        <taxon>Marasmiineae</taxon>
        <taxon>Omphalotaceae</taxon>
        <taxon>Gymnopus</taxon>
    </lineage>
</organism>
<evidence type="ECO:0000256" key="4">
    <source>
        <dbReference type="ARBA" id="ARBA00022485"/>
    </source>
</evidence>
<dbReference type="GO" id="GO:0000103">
    <property type="term" value="P:sulfate assimilation"/>
    <property type="evidence" value="ECO:0007669"/>
    <property type="project" value="TreeGrafter"/>
</dbReference>
<dbReference type="SUPFAM" id="SSF56014">
    <property type="entry name" value="Nitrite and sulphite reductase 4Fe-4S domain-like"/>
    <property type="match status" value="2"/>
</dbReference>
<dbReference type="PANTHER" id="PTHR11493">
    <property type="entry name" value="SULFITE REDUCTASE [NADPH] SUBUNIT BETA-RELATED"/>
    <property type="match status" value="1"/>
</dbReference>
<keyword evidence="5" id="KW-0349">Heme</keyword>
<keyword evidence="7" id="KW-0560">Oxidoreductase</keyword>
<dbReference type="InterPro" id="IPR001094">
    <property type="entry name" value="Flavdoxin-like"/>
</dbReference>